<reference evidence="1" key="1">
    <citation type="journal article" date="2019" name="bioRxiv">
        <title>The Genome of the Zebra Mussel, Dreissena polymorpha: A Resource for Invasive Species Research.</title>
        <authorList>
            <person name="McCartney M.A."/>
            <person name="Auch B."/>
            <person name="Kono T."/>
            <person name="Mallez S."/>
            <person name="Zhang Y."/>
            <person name="Obille A."/>
            <person name="Becker A."/>
            <person name="Abrahante J.E."/>
            <person name="Garbe J."/>
            <person name="Badalamenti J.P."/>
            <person name="Herman A."/>
            <person name="Mangelson H."/>
            <person name="Liachko I."/>
            <person name="Sullivan S."/>
            <person name="Sone E.D."/>
            <person name="Koren S."/>
            <person name="Silverstein K.A.T."/>
            <person name="Beckman K.B."/>
            <person name="Gohl D.M."/>
        </authorList>
    </citation>
    <scope>NUCLEOTIDE SEQUENCE</scope>
    <source>
        <strain evidence="1">Duluth1</strain>
        <tissue evidence="1">Whole animal</tissue>
    </source>
</reference>
<dbReference type="Proteomes" id="UP000828390">
    <property type="component" value="Unassembled WGS sequence"/>
</dbReference>
<name>A0A9D4HES7_DREPO</name>
<evidence type="ECO:0000313" key="2">
    <source>
        <dbReference type="Proteomes" id="UP000828390"/>
    </source>
</evidence>
<protein>
    <submittedName>
        <fullName evidence="1">Uncharacterized protein</fullName>
    </submittedName>
</protein>
<keyword evidence="2" id="KW-1185">Reference proteome</keyword>
<accession>A0A9D4HES7</accession>
<dbReference type="AlphaFoldDB" id="A0A9D4HES7"/>
<evidence type="ECO:0000313" key="1">
    <source>
        <dbReference type="EMBL" id="KAH3716477.1"/>
    </source>
</evidence>
<gene>
    <name evidence="1" type="ORF">DPMN_059200</name>
</gene>
<reference evidence="1" key="2">
    <citation type="submission" date="2020-11" db="EMBL/GenBank/DDBJ databases">
        <authorList>
            <person name="McCartney M.A."/>
            <person name="Auch B."/>
            <person name="Kono T."/>
            <person name="Mallez S."/>
            <person name="Becker A."/>
            <person name="Gohl D.M."/>
            <person name="Silverstein K.A.T."/>
            <person name="Koren S."/>
            <person name="Bechman K.B."/>
            <person name="Herman A."/>
            <person name="Abrahante J.E."/>
            <person name="Garbe J."/>
        </authorList>
    </citation>
    <scope>NUCLEOTIDE SEQUENCE</scope>
    <source>
        <strain evidence="1">Duluth1</strain>
        <tissue evidence="1">Whole animal</tissue>
    </source>
</reference>
<comment type="caution">
    <text evidence="1">The sequence shown here is derived from an EMBL/GenBank/DDBJ whole genome shotgun (WGS) entry which is preliminary data.</text>
</comment>
<dbReference type="EMBL" id="JAIWYP010000013">
    <property type="protein sequence ID" value="KAH3716477.1"/>
    <property type="molecule type" value="Genomic_DNA"/>
</dbReference>
<proteinExistence type="predicted"/>
<sequence length="88" mass="9415">MYLTHHRKLCLSIVKLSRYFDKPASRAVGEVCCSSESADGRGTMAISGAANGRWKMSRSGAADGRGKIASSGAADGRGTYWAWSLWSV</sequence>
<organism evidence="1 2">
    <name type="scientific">Dreissena polymorpha</name>
    <name type="common">Zebra mussel</name>
    <name type="synonym">Mytilus polymorpha</name>
    <dbReference type="NCBI Taxonomy" id="45954"/>
    <lineage>
        <taxon>Eukaryota</taxon>
        <taxon>Metazoa</taxon>
        <taxon>Spiralia</taxon>
        <taxon>Lophotrochozoa</taxon>
        <taxon>Mollusca</taxon>
        <taxon>Bivalvia</taxon>
        <taxon>Autobranchia</taxon>
        <taxon>Heteroconchia</taxon>
        <taxon>Euheterodonta</taxon>
        <taxon>Imparidentia</taxon>
        <taxon>Neoheterodontei</taxon>
        <taxon>Myida</taxon>
        <taxon>Dreissenoidea</taxon>
        <taxon>Dreissenidae</taxon>
        <taxon>Dreissena</taxon>
    </lineage>
</organism>